<evidence type="ECO:0000313" key="2">
    <source>
        <dbReference type="Proteomes" id="UP001374535"/>
    </source>
</evidence>
<evidence type="ECO:0000313" key="1">
    <source>
        <dbReference type="EMBL" id="WVZ07476.1"/>
    </source>
</evidence>
<dbReference type="PANTHER" id="PTHR44743:SF11">
    <property type="entry name" value="PUTATIVE, EXPRESSED-RELATED"/>
    <property type="match status" value="1"/>
</dbReference>
<keyword evidence="2" id="KW-1185">Reference proteome</keyword>
<sequence>MVVQTSKVLRLGNRLVQVKELDTRSREGGENGVYERLISEEEEDCMQKRWQGFGNSTLNMASKPDGRPLAICHMASTKTSGPFLACHLDSTFRDLTALLLLHGSRRKEIKSLAEGEQTTDMCENGRLTFWARNQRSASSNPRSLLRSGYIITSVLMILDWSGYAFTVLSDQSKRLILMYNAGLYDPLEEEDKSEFCDFMQEMISMMNNVKDEVGWFRVVSIQLCSMGSSQVGLSRVALGRVGSVQFDAVQFGWVWLRSGGMGWVQVGSSRVLVGLNGFRLGFYHVKLVSCDKVWLCSVRYGWVDLGLIRFSWVRFACAQFGSMWFSWFGLGGFKTGRFGSVGFGPCAVQFGLVQFGLVARICGLPNYFGVLLPAPPQVGPVPVRKMEGATPIILVGNWKWRFHCQTSRPRLFNFSRKHNSGFSQPRFSLPPLLALTPQPFPPPSTR</sequence>
<name>A0AAQ3NEC4_VIGMU</name>
<reference evidence="1 2" key="1">
    <citation type="journal article" date="2023" name="Life. Sci Alliance">
        <title>Evolutionary insights into 3D genome organization and epigenetic landscape of Vigna mungo.</title>
        <authorList>
            <person name="Junaid A."/>
            <person name="Singh B."/>
            <person name="Bhatia S."/>
        </authorList>
    </citation>
    <scope>NUCLEOTIDE SEQUENCE [LARGE SCALE GENOMIC DNA]</scope>
    <source>
        <strain evidence="1">Urdbean</strain>
    </source>
</reference>
<gene>
    <name evidence="1" type="ORF">V8G54_020822</name>
</gene>
<dbReference type="Proteomes" id="UP001374535">
    <property type="component" value="Chromosome 6"/>
</dbReference>
<dbReference type="AlphaFoldDB" id="A0AAQ3NEC4"/>
<dbReference type="EMBL" id="CP144695">
    <property type="protein sequence ID" value="WVZ07476.1"/>
    <property type="molecule type" value="Genomic_DNA"/>
</dbReference>
<organism evidence="1 2">
    <name type="scientific">Vigna mungo</name>
    <name type="common">Black gram</name>
    <name type="synonym">Phaseolus mungo</name>
    <dbReference type="NCBI Taxonomy" id="3915"/>
    <lineage>
        <taxon>Eukaryota</taxon>
        <taxon>Viridiplantae</taxon>
        <taxon>Streptophyta</taxon>
        <taxon>Embryophyta</taxon>
        <taxon>Tracheophyta</taxon>
        <taxon>Spermatophyta</taxon>
        <taxon>Magnoliopsida</taxon>
        <taxon>eudicotyledons</taxon>
        <taxon>Gunneridae</taxon>
        <taxon>Pentapetalae</taxon>
        <taxon>rosids</taxon>
        <taxon>fabids</taxon>
        <taxon>Fabales</taxon>
        <taxon>Fabaceae</taxon>
        <taxon>Papilionoideae</taxon>
        <taxon>50 kb inversion clade</taxon>
        <taxon>NPAAA clade</taxon>
        <taxon>indigoferoid/millettioid clade</taxon>
        <taxon>Phaseoleae</taxon>
        <taxon>Vigna</taxon>
    </lineage>
</organism>
<protein>
    <submittedName>
        <fullName evidence="1">Uncharacterized protein</fullName>
    </submittedName>
</protein>
<accession>A0AAQ3NEC4</accession>
<proteinExistence type="predicted"/>
<dbReference type="PANTHER" id="PTHR44743">
    <property type="entry name" value="PUTATIVE, EXPRESSED-RELATED"/>
    <property type="match status" value="1"/>
</dbReference>